<dbReference type="PRINTS" id="PR00113">
    <property type="entry name" value="ALKPHPHTASE"/>
</dbReference>
<feature type="active site" description="Phosphoserine intermediate" evidence="7">
    <location>
        <position position="330"/>
    </location>
</feature>
<feature type="binding site" evidence="8">
    <location>
        <position position="381"/>
    </location>
    <ligand>
        <name>Mg(2+)</name>
        <dbReference type="ChEBI" id="CHEBI:18420"/>
    </ligand>
</feature>
<feature type="binding site" evidence="8">
    <location>
        <position position="289"/>
    </location>
    <ligand>
        <name>Mg(2+)</name>
        <dbReference type="ChEBI" id="CHEBI:18420"/>
    </ligand>
</feature>
<keyword evidence="5 8" id="KW-0862">Zinc</keyword>
<keyword evidence="6 8" id="KW-0460">Magnesium</keyword>
<feature type="signal peptide" evidence="10">
    <location>
        <begin position="1"/>
        <end position="18"/>
    </location>
</feature>
<comment type="cofactor">
    <cofactor evidence="8">
        <name>Zn(2+)</name>
        <dbReference type="ChEBI" id="CHEBI:29105"/>
    </cofactor>
    <text evidence="8">Binds 2 Zn(2+) ions.</text>
</comment>
<feature type="chain" id="PRO_5040977274" evidence="10">
    <location>
        <begin position="19"/>
        <end position="609"/>
    </location>
</feature>
<dbReference type="EC" id="3.1.3.1" evidence="11"/>
<dbReference type="SUPFAM" id="SSF51695">
    <property type="entry name" value="PLC-like phosphodiesterases"/>
    <property type="match status" value="1"/>
</dbReference>
<evidence type="ECO:0000256" key="6">
    <source>
        <dbReference type="ARBA" id="ARBA00022842"/>
    </source>
</evidence>
<dbReference type="GO" id="GO:0008081">
    <property type="term" value="F:phosphoric diester hydrolase activity"/>
    <property type="evidence" value="ECO:0007669"/>
    <property type="project" value="InterPro"/>
</dbReference>
<evidence type="ECO:0000256" key="5">
    <source>
        <dbReference type="ARBA" id="ARBA00022833"/>
    </source>
</evidence>
<dbReference type="CDD" id="cd08577">
    <property type="entry name" value="PI-PLCc_GDPD_SF_unchar3"/>
    <property type="match status" value="1"/>
</dbReference>
<feature type="binding site" evidence="8">
    <location>
        <position position="544"/>
    </location>
    <ligand>
        <name>Zn(2+)</name>
        <dbReference type="ChEBI" id="CHEBI:29105"/>
        <label>2</label>
    </ligand>
</feature>
<accession>A0A9W4TLV8</accession>
<dbReference type="PANTHER" id="PTHR11596">
    <property type="entry name" value="ALKALINE PHOSPHATASE"/>
    <property type="match status" value="1"/>
</dbReference>
<feature type="binding site" evidence="8">
    <location>
        <position position="502"/>
    </location>
    <ligand>
        <name>Zn(2+)</name>
        <dbReference type="ChEBI" id="CHEBI:29105"/>
        <label>2</label>
    </ligand>
</feature>
<dbReference type="CDD" id="cd16012">
    <property type="entry name" value="ALP"/>
    <property type="match status" value="1"/>
</dbReference>
<dbReference type="PROSITE" id="PS00123">
    <property type="entry name" value="ALKALINE_PHOSPHATASE"/>
    <property type="match status" value="1"/>
</dbReference>
<evidence type="ECO:0000256" key="8">
    <source>
        <dbReference type="PIRSR" id="PIRSR601952-2"/>
    </source>
</evidence>
<keyword evidence="2" id="KW-0597">Phosphoprotein</keyword>
<dbReference type="GO" id="GO:0006629">
    <property type="term" value="P:lipid metabolic process"/>
    <property type="evidence" value="ECO:0007669"/>
    <property type="project" value="InterPro"/>
</dbReference>
<feature type="binding site" evidence="8">
    <location>
        <position position="383"/>
    </location>
    <ligand>
        <name>Mg(2+)</name>
        <dbReference type="ChEBI" id="CHEBI:18420"/>
    </ligand>
</feature>
<evidence type="ECO:0000256" key="1">
    <source>
        <dbReference type="ARBA" id="ARBA00005984"/>
    </source>
</evidence>
<keyword evidence="10" id="KW-0732">Signal</keyword>
<dbReference type="GO" id="GO:0004035">
    <property type="term" value="F:alkaline phosphatase activity"/>
    <property type="evidence" value="ECO:0007669"/>
    <property type="project" value="UniProtKB-EC"/>
</dbReference>
<dbReference type="Gene3D" id="3.40.720.10">
    <property type="entry name" value="Alkaline Phosphatase, subunit A"/>
    <property type="match status" value="1"/>
</dbReference>
<reference evidence="11" key="1">
    <citation type="submission" date="2022-09" db="EMBL/GenBank/DDBJ databases">
        <authorList>
            <person name="Duchaud E."/>
        </authorList>
    </citation>
    <scope>NUCLEOTIDE SEQUENCE</scope>
    <source>
        <strain evidence="11">TRV642</strain>
    </source>
</reference>
<dbReference type="Proteomes" id="UP001152749">
    <property type="component" value="Chromosome"/>
</dbReference>
<dbReference type="RefSeq" id="WP_263361010.1">
    <property type="nucleotide sequence ID" value="NZ_OX336425.1"/>
</dbReference>
<evidence type="ECO:0000256" key="4">
    <source>
        <dbReference type="ARBA" id="ARBA00022801"/>
    </source>
</evidence>
<protein>
    <submittedName>
        <fullName evidence="11">Alkaline phosphatase</fullName>
        <ecNumber evidence="11">3.1.3.1</ecNumber>
    </submittedName>
</protein>
<evidence type="ECO:0000256" key="10">
    <source>
        <dbReference type="SAM" id="SignalP"/>
    </source>
</evidence>
<feature type="binding site" evidence="8">
    <location>
        <position position="506"/>
    </location>
    <ligand>
        <name>Zn(2+)</name>
        <dbReference type="ChEBI" id="CHEBI:29105"/>
        <label>2</label>
    </ligand>
</feature>
<evidence type="ECO:0000256" key="3">
    <source>
        <dbReference type="ARBA" id="ARBA00022723"/>
    </source>
</evidence>
<dbReference type="AlphaFoldDB" id="A0A9W4TLV8"/>
<dbReference type="Pfam" id="PF00245">
    <property type="entry name" value="Alk_phosphatase"/>
    <property type="match status" value="1"/>
</dbReference>
<evidence type="ECO:0000256" key="2">
    <source>
        <dbReference type="ARBA" id="ARBA00022553"/>
    </source>
</evidence>
<keyword evidence="3 8" id="KW-0479">Metal-binding</keyword>
<organism evidence="11 12">
    <name type="scientific">Flavobacterium collinsii</name>
    <dbReference type="NCBI Taxonomy" id="1114861"/>
    <lineage>
        <taxon>Bacteria</taxon>
        <taxon>Pseudomonadati</taxon>
        <taxon>Bacteroidota</taxon>
        <taxon>Flavobacteriia</taxon>
        <taxon>Flavobacteriales</taxon>
        <taxon>Flavobacteriaceae</taxon>
        <taxon>Flavobacterium</taxon>
    </lineage>
</organism>
<dbReference type="InterPro" id="IPR039559">
    <property type="entry name" value="AIM6_PI-PLC-like_dom"/>
</dbReference>
<evidence type="ECO:0000313" key="12">
    <source>
        <dbReference type="Proteomes" id="UP001152749"/>
    </source>
</evidence>
<dbReference type="InterPro" id="IPR001952">
    <property type="entry name" value="Alkaline_phosphatase"/>
</dbReference>
<evidence type="ECO:0000256" key="7">
    <source>
        <dbReference type="PIRSR" id="PIRSR601952-1"/>
    </source>
</evidence>
<proteinExistence type="inferred from homology"/>
<dbReference type="GO" id="GO:0046872">
    <property type="term" value="F:metal ion binding"/>
    <property type="evidence" value="ECO:0007669"/>
    <property type="project" value="UniProtKB-KW"/>
</dbReference>
<dbReference type="Gene3D" id="3.20.20.190">
    <property type="entry name" value="Phosphatidylinositol (PI) phosphodiesterase"/>
    <property type="match status" value="1"/>
</dbReference>
<feature type="binding site" evidence="8">
    <location>
        <position position="289"/>
    </location>
    <ligand>
        <name>Zn(2+)</name>
        <dbReference type="ChEBI" id="CHEBI:29105"/>
        <label>2</label>
    </ligand>
</feature>
<dbReference type="KEGG" id="fcs:TRV642_3612"/>
<dbReference type="InterPro" id="IPR018299">
    <property type="entry name" value="Alkaline_phosphatase_AS"/>
</dbReference>
<dbReference type="InterPro" id="IPR017850">
    <property type="entry name" value="Alkaline_phosphatase_core_sf"/>
</dbReference>
<evidence type="ECO:0000256" key="9">
    <source>
        <dbReference type="RuleBase" id="RU003946"/>
    </source>
</evidence>
<dbReference type="PANTHER" id="PTHR11596:SF5">
    <property type="entry name" value="ALKALINE PHOSPHATASE"/>
    <property type="match status" value="1"/>
</dbReference>
<dbReference type="SUPFAM" id="SSF53649">
    <property type="entry name" value="Alkaline phosphatase-like"/>
    <property type="match status" value="1"/>
</dbReference>
<comment type="cofactor">
    <cofactor evidence="8">
        <name>Mg(2+)</name>
        <dbReference type="ChEBI" id="CHEBI:18420"/>
    </cofactor>
    <text evidence="8">Binds 1 Mg(2+) ion.</text>
</comment>
<dbReference type="SMART" id="SM00098">
    <property type="entry name" value="alkPPc"/>
    <property type="match status" value="1"/>
</dbReference>
<dbReference type="InterPro" id="IPR017946">
    <property type="entry name" value="PLC-like_Pdiesterase_TIM-brl"/>
</dbReference>
<comment type="similarity">
    <text evidence="1 9">Belongs to the alkaline phosphatase family.</text>
</comment>
<sequence length="609" mass="68008">MKKTIILLCLHFFLFAQAQEYSSVNIHSHNDYAGKLPFYEAYSNEAGVIEADVFLVNNELSVAHTSEEIKTYNTLRSLYLDPLSKKLKTLDGKAYPDSKPLILMIDIKSEAAATLKAIVQQLKTYPELISNKNLKIVISGSRPSPPSWKEYPDFIYFDGRLNENYTTEQLSRVEMISDDLKEHTVWNGKGVMTQADLEKIQAIIKKVHDQNKKIRFWSTQDNVNTWMTLMNLKVDYIGTDNVPALTQFIQRIKTTFYQNTEFHEAYVPRNAALFSKNKRPKNIILLIGDGMGLTQIYAGYTANKGQLSLFNIPTQGLSITKSSDSYITDSAAGATAMATGHKTNNRFISVDENGKALELITQQLAKKKYKTAIISAGNITDATPAAYYAHQPERSFSEPIAADFITNPSDILIGGGAKEFKNRKDGKDLSKVLEKKGYTFSDQFKTLDTIKNNRFVVLEDAAVVSMKEGRGDFLSKSLSKTTTVFSKTKNPFFIMAEGAQIDYGGHKNDLEYVVREMLDFDKLVGQAMEFVDQNQETLLIVTADHETGGLSLIDGSIAKGYVQGSFSTNDHTAVPVPVFAYGPGASNFMGVYQNTEIYTKILEALFAKQ</sequence>
<dbReference type="EMBL" id="OX336425">
    <property type="protein sequence ID" value="CAI2768381.1"/>
    <property type="molecule type" value="Genomic_DNA"/>
</dbReference>
<feature type="binding site" evidence="8">
    <location>
        <position position="497"/>
    </location>
    <ligand>
        <name>Mg(2+)</name>
        <dbReference type="ChEBI" id="CHEBI:18420"/>
    </ligand>
</feature>
<keyword evidence="4 11" id="KW-0378">Hydrolase</keyword>
<feature type="binding site" evidence="8">
    <location>
        <position position="545"/>
    </location>
    <ligand>
        <name>Zn(2+)</name>
        <dbReference type="ChEBI" id="CHEBI:29105"/>
        <label>2</label>
    </ligand>
</feature>
<name>A0A9W4TLV8_9FLAO</name>
<evidence type="ECO:0000313" key="11">
    <source>
        <dbReference type="EMBL" id="CAI2768381.1"/>
    </source>
</evidence>
<gene>
    <name evidence="11" type="ORF">TRV642_3612</name>
</gene>